<evidence type="ECO:0000256" key="5">
    <source>
        <dbReference type="PIRSR" id="PIRSR002736-50"/>
    </source>
</evidence>
<keyword evidence="2 4" id="KW-0963">Cytoplasm</keyword>
<dbReference type="NCBIfam" id="TIGR01608">
    <property type="entry name" value="citD"/>
    <property type="match status" value="1"/>
</dbReference>
<sequence length="101" mass="11172">MNINHDASAGSLESCDIIVTLLPAQEGISIDLESSVKDQFGVRIEEEIRRTLDRLGVTAAQVRAQDQGALDCTIKARTIAAVYRAADRQDVDWEEINSWID</sequence>
<accession>A0A086YYM8</accession>
<dbReference type="OrthoDB" id="9798736at2"/>
<dbReference type="Pfam" id="PF06857">
    <property type="entry name" value="ACP"/>
    <property type="match status" value="1"/>
</dbReference>
<comment type="function">
    <text evidence="4">Covalent carrier of the coenzyme of citrate lyase.</text>
</comment>
<keyword evidence="7" id="KW-1185">Reference proteome</keyword>
<dbReference type="GO" id="GO:0016829">
    <property type="term" value="F:lyase activity"/>
    <property type="evidence" value="ECO:0007669"/>
    <property type="project" value="UniProtKB-KW"/>
</dbReference>
<dbReference type="PIRSF" id="PIRSF002736">
    <property type="entry name" value="Citrt_lyas_gamma"/>
    <property type="match status" value="1"/>
</dbReference>
<proteinExistence type="inferred from homology"/>
<evidence type="ECO:0000256" key="4">
    <source>
        <dbReference type="HAMAP-Rule" id="MF_00805"/>
    </source>
</evidence>
<protein>
    <recommendedName>
        <fullName evidence="4">Citrate lyase acyl carrier protein</fullName>
    </recommendedName>
    <alternativeName>
        <fullName evidence="4">Citrate lyase gamma chain</fullName>
    </alternativeName>
</protein>
<keyword evidence="6" id="KW-0456">Lyase</keyword>
<evidence type="ECO:0000313" key="6">
    <source>
        <dbReference type="EMBL" id="KFI39378.1"/>
    </source>
</evidence>
<gene>
    <name evidence="4" type="primary">citD</name>
    <name evidence="6" type="ORF">BACT_0210</name>
</gene>
<evidence type="ECO:0000256" key="3">
    <source>
        <dbReference type="ARBA" id="ARBA00022553"/>
    </source>
</evidence>
<dbReference type="AlphaFoldDB" id="A0A086YYM8"/>
<reference evidence="6 7" key="1">
    <citation type="submission" date="2014-03" db="EMBL/GenBank/DDBJ databases">
        <title>Genomics of Bifidobacteria.</title>
        <authorList>
            <person name="Ventura M."/>
            <person name="Milani C."/>
            <person name="Lugli G.A."/>
        </authorList>
    </citation>
    <scope>NUCLEOTIDE SEQUENCE [LARGE SCALE GENOMIC DNA]</scope>
    <source>
        <strain evidence="6 7">DSM 22766</strain>
    </source>
</reference>
<evidence type="ECO:0000256" key="2">
    <source>
        <dbReference type="ARBA" id="ARBA00022490"/>
    </source>
</evidence>
<dbReference type="KEGG" id="bact:AB656_06880"/>
<dbReference type="eggNOG" id="COG3052">
    <property type="taxonomic scope" value="Bacteria"/>
</dbReference>
<dbReference type="GO" id="GO:0005737">
    <property type="term" value="C:cytoplasm"/>
    <property type="evidence" value="ECO:0007669"/>
    <property type="project" value="UniProtKB-SubCell"/>
</dbReference>
<dbReference type="InterPro" id="IPR023439">
    <property type="entry name" value="Mal_deCO2ase/Cit_lyase_ACP"/>
</dbReference>
<dbReference type="PATRIC" id="fig|1437605.7.peg.1411"/>
<comment type="similarity">
    <text evidence="4">Belongs to the CitD family.</text>
</comment>
<keyword evidence="3 4" id="KW-0597">Phosphoprotein</keyword>
<organism evidence="6 7">
    <name type="scientific">Bifidobacterium actinocoloniiforme DSM 22766</name>
    <dbReference type="NCBI Taxonomy" id="1437605"/>
    <lineage>
        <taxon>Bacteria</taxon>
        <taxon>Bacillati</taxon>
        <taxon>Actinomycetota</taxon>
        <taxon>Actinomycetes</taxon>
        <taxon>Bifidobacteriales</taxon>
        <taxon>Bifidobacteriaceae</taxon>
        <taxon>Bifidobacterium</taxon>
    </lineage>
</organism>
<dbReference type="NCBIfam" id="NF009726">
    <property type="entry name" value="PRK13253.1"/>
    <property type="match status" value="1"/>
</dbReference>
<comment type="subcellular location">
    <subcellularLocation>
        <location evidence="1 4">Cytoplasm</location>
    </subcellularLocation>
</comment>
<comment type="subunit">
    <text evidence="4">Oligomer with a subunit composition of (alpha,beta,gamma)6.</text>
</comment>
<evidence type="ECO:0000313" key="7">
    <source>
        <dbReference type="Proteomes" id="UP000029015"/>
    </source>
</evidence>
<evidence type="ECO:0000256" key="1">
    <source>
        <dbReference type="ARBA" id="ARBA00004496"/>
    </source>
</evidence>
<comment type="caution">
    <text evidence="6">The sequence shown here is derived from an EMBL/GenBank/DDBJ whole genome shotgun (WGS) entry which is preliminary data.</text>
</comment>
<dbReference type="Proteomes" id="UP000029015">
    <property type="component" value="Unassembled WGS sequence"/>
</dbReference>
<name>A0A086YYM8_9BIFI</name>
<dbReference type="RefSeq" id="WP_033504391.1">
    <property type="nucleotide sequence ID" value="NZ_CP011786.1"/>
</dbReference>
<dbReference type="STRING" id="1437605.AB656_06880"/>
<feature type="modified residue" description="O-(phosphoribosyl dephospho-coenzyme A)serine" evidence="4 5">
    <location>
        <position position="14"/>
    </location>
</feature>
<dbReference type="InterPro" id="IPR006495">
    <property type="entry name" value="CitD"/>
</dbReference>
<dbReference type="EMBL" id="JGYK01000002">
    <property type="protein sequence ID" value="KFI39378.1"/>
    <property type="molecule type" value="Genomic_DNA"/>
</dbReference>
<dbReference type="HAMAP" id="MF_00805">
    <property type="entry name" value="CitD"/>
    <property type="match status" value="1"/>
</dbReference>